<evidence type="ECO:0000256" key="2">
    <source>
        <dbReference type="ARBA" id="ARBA00022692"/>
    </source>
</evidence>
<comment type="subcellular location">
    <subcellularLocation>
        <location evidence="1">Membrane</location>
    </subcellularLocation>
</comment>
<evidence type="ECO:0000313" key="7">
    <source>
        <dbReference type="EMBL" id="PWV74225.1"/>
    </source>
</evidence>
<dbReference type="InterPro" id="IPR006685">
    <property type="entry name" value="MscS_channel_2nd"/>
</dbReference>
<dbReference type="SUPFAM" id="SSF50182">
    <property type="entry name" value="Sm-like ribonucleoproteins"/>
    <property type="match status" value="1"/>
</dbReference>
<keyword evidence="2 5" id="KW-0812">Transmembrane</keyword>
<dbReference type="PANTHER" id="PTHR30566:SF25">
    <property type="entry name" value="INNER MEMBRANE PROTEIN"/>
    <property type="match status" value="1"/>
</dbReference>
<dbReference type="Proteomes" id="UP000246410">
    <property type="component" value="Unassembled WGS sequence"/>
</dbReference>
<dbReference type="GO" id="GO:0055085">
    <property type="term" value="P:transmembrane transport"/>
    <property type="evidence" value="ECO:0007669"/>
    <property type="project" value="InterPro"/>
</dbReference>
<dbReference type="InterPro" id="IPR023408">
    <property type="entry name" value="MscS_beta-dom_sf"/>
</dbReference>
<dbReference type="Gene3D" id="1.10.287.1260">
    <property type="match status" value="1"/>
</dbReference>
<evidence type="ECO:0000256" key="4">
    <source>
        <dbReference type="ARBA" id="ARBA00023136"/>
    </source>
</evidence>
<feature type="transmembrane region" description="Helical" evidence="5">
    <location>
        <begin position="128"/>
        <end position="150"/>
    </location>
</feature>
<keyword evidence="3 5" id="KW-1133">Transmembrane helix</keyword>
<feature type="domain" description="Mechanosensitive ion channel MscS" evidence="6">
    <location>
        <begin position="178"/>
        <end position="244"/>
    </location>
</feature>
<dbReference type="Gene3D" id="2.30.30.60">
    <property type="match status" value="1"/>
</dbReference>
<feature type="transmembrane region" description="Helical" evidence="5">
    <location>
        <begin position="80"/>
        <end position="102"/>
    </location>
</feature>
<evidence type="ECO:0000313" key="8">
    <source>
        <dbReference type="Proteomes" id="UP000246410"/>
    </source>
</evidence>
<evidence type="ECO:0000256" key="1">
    <source>
        <dbReference type="ARBA" id="ARBA00004370"/>
    </source>
</evidence>
<keyword evidence="4 5" id="KW-0472">Membrane</keyword>
<dbReference type="GO" id="GO:0016020">
    <property type="term" value="C:membrane"/>
    <property type="evidence" value="ECO:0007669"/>
    <property type="project" value="UniProtKB-SubCell"/>
</dbReference>
<proteinExistence type="predicted"/>
<feature type="transmembrane region" description="Helical" evidence="5">
    <location>
        <begin position="156"/>
        <end position="175"/>
    </location>
</feature>
<dbReference type="RefSeq" id="WP_110038700.1">
    <property type="nucleotide sequence ID" value="NZ_QGTL01000006.1"/>
</dbReference>
<evidence type="ECO:0000259" key="6">
    <source>
        <dbReference type="Pfam" id="PF00924"/>
    </source>
</evidence>
<organism evidence="7 8">
    <name type="scientific">Nocardia neocaledoniensis</name>
    <dbReference type="NCBI Taxonomy" id="236511"/>
    <lineage>
        <taxon>Bacteria</taxon>
        <taxon>Bacillati</taxon>
        <taxon>Actinomycetota</taxon>
        <taxon>Actinomycetes</taxon>
        <taxon>Mycobacteriales</taxon>
        <taxon>Nocardiaceae</taxon>
        <taxon>Nocardia</taxon>
    </lineage>
</organism>
<evidence type="ECO:0000256" key="5">
    <source>
        <dbReference type="SAM" id="Phobius"/>
    </source>
</evidence>
<sequence>MEDILRPLIVVVATVAVTVLVRLAIDRLLRVSARRGSGGQLPLSLRRAQLPLQVLLGVVVLHAAAPLAELDPRHDTVVRNVLGAAVVLAAAWLVVRVADLVAEHLLRRYAERTREISRVRQLRTQFGLVRRVVTSLLVVTTAAVAILLLFPGLRTLGTSLLASAGVIGIVAGIAAQSTLSNLIAGLQIAFGDSVKIGDTVVVEGEWGTVEEISLAFLTVRIWDDRRLTMPVSYFNSKPYENWSRGGPEVTGTVLLHLDHSTPIPLLRDHLHAYLRTRPEWDGRSANLLVTDSTPTNIVVRAAMSTPNADDAWTLRCAVREELLDWLGTHHPHALPKIPTSVVTTSTDAALPSSGFDHDEIRAR</sequence>
<protein>
    <submittedName>
        <fullName evidence="7">Small-conductance mechanosensitive channel</fullName>
    </submittedName>
</protein>
<reference evidence="7 8" key="1">
    <citation type="submission" date="2018-05" db="EMBL/GenBank/DDBJ databases">
        <title>Genomic Encyclopedia of Type Strains, Phase IV (KMG-IV): sequencing the most valuable type-strain genomes for metagenomic binning, comparative biology and taxonomic classification.</title>
        <authorList>
            <person name="Goeker M."/>
        </authorList>
    </citation>
    <scope>NUCLEOTIDE SEQUENCE [LARGE SCALE GENOMIC DNA]</scope>
    <source>
        <strain evidence="7 8">DSM 44717</strain>
    </source>
</reference>
<accession>A0A317NGE2</accession>
<evidence type="ECO:0000256" key="3">
    <source>
        <dbReference type="ARBA" id="ARBA00022989"/>
    </source>
</evidence>
<dbReference type="InterPro" id="IPR010920">
    <property type="entry name" value="LSM_dom_sf"/>
</dbReference>
<dbReference type="Pfam" id="PF00924">
    <property type="entry name" value="MS_channel_2nd"/>
    <property type="match status" value="1"/>
</dbReference>
<feature type="transmembrane region" description="Helical" evidence="5">
    <location>
        <begin position="6"/>
        <end position="25"/>
    </location>
</feature>
<gene>
    <name evidence="7" type="ORF">DFR69_10636</name>
</gene>
<dbReference type="AlphaFoldDB" id="A0A317NGE2"/>
<feature type="transmembrane region" description="Helical" evidence="5">
    <location>
        <begin position="50"/>
        <end position="68"/>
    </location>
</feature>
<dbReference type="PANTHER" id="PTHR30566">
    <property type="entry name" value="YNAI-RELATED MECHANOSENSITIVE ION CHANNEL"/>
    <property type="match status" value="1"/>
</dbReference>
<dbReference type="EMBL" id="QGTL01000006">
    <property type="protein sequence ID" value="PWV74225.1"/>
    <property type="molecule type" value="Genomic_DNA"/>
</dbReference>
<comment type="caution">
    <text evidence="7">The sequence shown here is derived from an EMBL/GenBank/DDBJ whole genome shotgun (WGS) entry which is preliminary data.</text>
</comment>
<keyword evidence="8" id="KW-1185">Reference proteome</keyword>
<name>A0A317NGE2_9NOCA</name>